<organism evidence="1 2">
    <name type="scientific">Symbiodinium natans</name>
    <dbReference type="NCBI Taxonomy" id="878477"/>
    <lineage>
        <taxon>Eukaryota</taxon>
        <taxon>Sar</taxon>
        <taxon>Alveolata</taxon>
        <taxon>Dinophyceae</taxon>
        <taxon>Suessiales</taxon>
        <taxon>Symbiodiniaceae</taxon>
        <taxon>Symbiodinium</taxon>
    </lineage>
</organism>
<keyword evidence="2" id="KW-1185">Reference proteome</keyword>
<comment type="caution">
    <text evidence="1">The sequence shown here is derived from an EMBL/GenBank/DDBJ whole genome shotgun (WGS) entry which is preliminary data.</text>
</comment>
<proteinExistence type="predicted"/>
<evidence type="ECO:0000313" key="1">
    <source>
        <dbReference type="EMBL" id="CAE7549484.1"/>
    </source>
</evidence>
<protein>
    <submittedName>
        <fullName evidence="1">PEPKR2 protein</fullName>
    </submittedName>
</protein>
<sequence>MGLVMAGAYTASIPFKPLIYIGGILLTPWVADNACRPHPESPFLRRVQGFVASWILVRSFVRSFVRSCVCGLPVAKTPASPVMHPGTHGCAPASGCLRDPVSQAVHADAASLLFLQPLQPEQQLCVYRAWKQEWNIP</sequence>
<reference evidence="1" key="1">
    <citation type="submission" date="2021-02" db="EMBL/GenBank/DDBJ databases">
        <authorList>
            <person name="Dougan E. K."/>
            <person name="Rhodes N."/>
            <person name="Thang M."/>
            <person name="Chan C."/>
        </authorList>
    </citation>
    <scope>NUCLEOTIDE SEQUENCE</scope>
</reference>
<evidence type="ECO:0000313" key="2">
    <source>
        <dbReference type="Proteomes" id="UP000604046"/>
    </source>
</evidence>
<name>A0A812TUG3_9DINO</name>
<dbReference type="Proteomes" id="UP000604046">
    <property type="component" value="Unassembled WGS sequence"/>
</dbReference>
<dbReference type="EMBL" id="CAJNDS010002627">
    <property type="protein sequence ID" value="CAE7549484.1"/>
    <property type="molecule type" value="Genomic_DNA"/>
</dbReference>
<gene>
    <name evidence="1" type="primary">PEPKR2</name>
    <name evidence="1" type="ORF">SNAT2548_LOCUS30855</name>
</gene>
<dbReference type="OrthoDB" id="10353888at2759"/>
<accession>A0A812TUG3</accession>
<dbReference type="AlphaFoldDB" id="A0A812TUG3"/>